<dbReference type="InterPro" id="IPR036388">
    <property type="entry name" value="WH-like_DNA-bd_sf"/>
</dbReference>
<feature type="modified residue" description="4-aspartylphosphate" evidence="6">
    <location>
        <position position="56"/>
    </location>
</feature>
<comment type="caution">
    <text evidence="9">The sequence shown here is derived from an EMBL/GenBank/DDBJ whole genome shotgun (WGS) entry which is preliminary data.</text>
</comment>
<dbReference type="RefSeq" id="WP_012041802.1">
    <property type="nucleotide sequence ID" value="NZ_JAFCLK010000040.1"/>
</dbReference>
<keyword evidence="4" id="KW-0238">DNA-binding</keyword>
<feature type="domain" description="HTH luxR-type" evidence="7">
    <location>
        <begin position="132"/>
        <end position="197"/>
    </location>
</feature>
<dbReference type="Gene3D" id="1.10.10.10">
    <property type="entry name" value="Winged helix-like DNA-binding domain superfamily/Winged helix DNA-binding domain"/>
    <property type="match status" value="1"/>
</dbReference>
<dbReference type="Pfam" id="PF00196">
    <property type="entry name" value="GerE"/>
    <property type="match status" value="1"/>
</dbReference>
<dbReference type="PROSITE" id="PS00622">
    <property type="entry name" value="HTH_LUXR_1"/>
    <property type="match status" value="1"/>
</dbReference>
<dbReference type="InterPro" id="IPR000792">
    <property type="entry name" value="Tscrpt_reg_LuxR_C"/>
</dbReference>
<dbReference type="InterPro" id="IPR011006">
    <property type="entry name" value="CheY-like_superfamily"/>
</dbReference>
<sequence length="201" mass="22580">MATNKRKILCIEDDRETAALIVEELTERGFDVTLAYDGGEGFAAIFRTMPDLVLCDINMRVMSGFEVLEHLTKIAPRFNNMPFIFLTALTDRRNELKGRQLGADDYVTKPIDFDILVSIINARLAHVARTDVWVKEVNLNHREIETLTWVARGKTSAEIAKILGLSKRTVDFHIDNARIKLGVATRTQAAIKAVTGKLIEP</sequence>
<feature type="domain" description="Response regulatory" evidence="8">
    <location>
        <begin position="7"/>
        <end position="124"/>
    </location>
</feature>
<proteinExistence type="predicted"/>
<dbReference type="CDD" id="cd17574">
    <property type="entry name" value="REC_OmpR"/>
    <property type="match status" value="1"/>
</dbReference>
<keyword evidence="1 6" id="KW-0597">Phosphoprotein</keyword>
<dbReference type="Proteomes" id="UP001314635">
    <property type="component" value="Unassembled WGS sequence"/>
</dbReference>
<name>A0ABS5GGG1_9BRAD</name>
<evidence type="ECO:0000313" key="9">
    <source>
        <dbReference type="EMBL" id="MBR1140415.1"/>
    </source>
</evidence>
<evidence type="ECO:0000256" key="1">
    <source>
        <dbReference type="ARBA" id="ARBA00022553"/>
    </source>
</evidence>
<reference evidence="10" key="1">
    <citation type="journal article" date="2021" name="ISME J.">
        <title>Evolutionary origin and ecological implication of a unique nif island in free-living Bradyrhizobium lineages.</title>
        <authorList>
            <person name="Tao J."/>
        </authorList>
    </citation>
    <scope>NUCLEOTIDE SEQUENCE [LARGE SCALE GENOMIC DNA]</scope>
    <source>
        <strain evidence="10">SZCCT0094</strain>
    </source>
</reference>
<dbReference type="Gene3D" id="3.40.50.2300">
    <property type="match status" value="1"/>
</dbReference>
<dbReference type="CDD" id="cd06170">
    <property type="entry name" value="LuxR_C_like"/>
    <property type="match status" value="1"/>
</dbReference>
<evidence type="ECO:0000256" key="2">
    <source>
        <dbReference type="ARBA" id="ARBA00023012"/>
    </source>
</evidence>
<keyword evidence="2" id="KW-0902">Two-component regulatory system</keyword>
<organism evidence="9 10">
    <name type="scientific">Bradyrhizobium denitrificans</name>
    <dbReference type="NCBI Taxonomy" id="2734912"/>
    <lineage>
        <taxon>Bacteria</taxon>
        <taxon>Pseudomonadati</taxon>
        <taxon>Pseudomonadota</taxon>
        <taxon>Alphaproteobacteria</taxon>
        <taxon>Hyphomicrobiales</taxon>
        <taxon>Nitrobacteraceae</taxon>
        <taxon>Bradyrhizobium</taxon>
    </lineage>
</organism>
<evidence type="ECO:0000259" key="8">
    <source>
        <dbReference type="PROSITE" id="PS50110"/>
    </source>
</evidence>
<dbReference type="InterPro" id="IPR039420">
    <property type="entry name" value="WalR-like"/>
</dbReference>
<keyword evidence="3" id="KW-0805">Transcription regulation</keyword>
<dbReference type="PROSITE" id="PS50043">
    <property type="entry name" value="HTH_LUXR_2"/>
    <property type="match status" value="1"/>
</dbReference>
<accession>A0ABS5GGG1</accession>
<evidence type="ECO:0000256" key="5">
    <source>
        <dbReference type="ARBA" id="ARBA00023163"/>
    </source>
</evidence>
<dbReference type="SUPFAM" id="SSF46894">
    <property type="entry name" value="C-terminal effector domain of the bipartite response regulators"/>
    <property type="match status" value="1"/>
</dbReference>
<dbReference type="PROSITE" id="PS50110">
    <property type="entry name" value="RESPONSE_REGULATORY"/>
    <property type="match status" value="1"/>
</dbReference>
<gene>
    <name evidence="9" type="ORF">JQ619_32130</name>
</gene>
<dbReference type="PRINTS" id="PR00038">
    <property type="entry name" value="HTHLUXR"/>
</dbReference>
<dbReference type="InterPro" id="IPR001789">
    <property type="entry name" value="Sig_transdc_resp-reg_receiver"/>
</dbReference>
<evidence type="ECO:0000256" key="6">
    <source>
        <dbReference type="PROSITE-ProRule" id="PRU00169"/>
    </source>
</evidence>
<dbReference type="Pfam" id="PF00072">
    <property type="entry name" value="Response_reg"/>
    <property type="match status" value="1"/>
</dbReference>
<dbReference type="PANTHER" id="PTHR48111">
    <property type="entry name" value="REGULATOR OF RPOS"/>
    <property type="match status" value="1"/>
</dbReference>
<evidence type="ECO:0000259" key="7">
    <source>
        <dbReference type="PROSITE" id="PS50043"/>
    </source>
</evidence>
<dbReference type="SUPFAM" id="SSF52172">
    <property type="entry name" value="CheY-like"/>
    <property type="match status" value="1"/>
</dbReference>
<dbReference type="PANTHER" id="PTHR48111:SF1">
    <property type="entry name" value="TWO-COMPONENT RESPONSE REGULATOR ORR33"/>
    <property type="match status" value="1"/>
</dbReference>
<dbReference type="InterPro" id="IPR016032">
    <property type="entry name" value="Sig_transdc_resp-reg_C-effctor"/>
</dbReference>
<evidence type="ECO:0000313" key="10">
    <source>
        <dbReference type="Proteomes" id="UP001314635"/>
    </source>
</evidence>
<evidence type="ECO:0000256" key="3">
    <source>
        <dbReference type="ARBA" id="ARBA00023015"/>
    </source>
</evidence>
<dbReference type="EMBL" id="JAFCLK010000040">
    <property type="protein sequence ID" value="MBR1140415.1"/>
    <property type="molecule type" value="Genomic_DNA"/>
</dbReference>
<dbReference type="SMART" id="SM00421">
    <property type="entry name" value="HTH_LUXR"/>
    <property type="match status" value="1"/>
</dbReference>
<evidence type="ECO:0000256" key="4">
    <source>
        <dbReference type="ARBA" id="ARBA00023125"/>
    </source>
</evidence>
<dbReference type="SMART" id="SM00448">
    <property type="entry name" value="REC"/>
    <property type="match status" value="1"/>
</dbReference>
<keyword evidence="10" id="KW-1185">Reference proteome</keyword>
<protein>
    <submittedName>
        <fullName evidence="9">Response regulator</fullName>
    </submittedName>
</protein>
<keyword evidence="5" id="KW-0804">Transcription</keyword>